<accession>A0AAN9FEE7</accession>
<evidence type="ECO:0000256" key="1">
    <source>
        <dbReference type="SAM" id="MobiDB-lite"/>
    </source>
</evidence>
<sequence>MKYLELVETVKILTTRPKSPKLGRNKGSVVNNNAVEEDKSCSSPHGKQQQNDLAKTKIKCHKEVISKKPIKKTQTKLHSKETTTNKIGDDSIKSTTMKNDVTGIISQDAKACTGSNEEYQHLHVNNSECKNDMELECETDLPPSSALLLNSAIPELVSYDVKPLTFDYEALYTWTNKPEFALKPGKS</sequence>
<organism evidence="2 3">
    <name type="scientific">Crotalaria pallida</name>
    <name type="common">Smooth rattlebox</name>
    <name type="synonym">Crotalaria striata</name>
    <dbReference type="NCBI Taxonomy" id="3830"/>
    <lineage>
        <taxon>Eukaryota</taxon>
        <taxon>Viridiplantae</taxon>
        <taxon>Streptophyta</taxon>
        <taxon>Embryophyta</taxon>
        <taxon>Tracheophyta</taxon>
        <taxon>Spermatophyta</taxon>
        <taxon>Magnoliopsida</taxon>
        <taxon>eudicotyledons</taxon>
        <taxon>Gunneridae</taxon>
        <taxon>Pentapetalae</taxon>
        <taxon>rosids</taxon>
        <taxon>fabids</taxon>
        <taxon>Fabales</taxon>
        <taxon>Fabaceae</taxon>
        <taxon>Papilionoideae</taxon>
        <taxon>50 kb inversion clade</taxon>
        <taxon>genistoids sensu lato</taxon>
        <taxon>core genistoids</taxon>
        <taxon>Crotalarieae</taxon>
        <taxon>Crotalaria</taxon>
    </lineage>
</organism>
<dbReference type="Proteomes" id="UP001372338">
    <property type="component" value="Unassembled WGS sequence"/>
</dbReference>
<feature type="region of interest" description="Disordered" evidence="1">
    <location>
        <begin position="71"/>
        <end position="91"/>
    </location>
</feature>
<feature type="compositionally biased region" description="Polar residues" evidence="1">
    <location>
        <begin position="41"/>
        <end position="53"/>
    </location>
</feature>
<feature type="region of interest" description="Disordered" evidence="1">
    <location>
        <begin position="17"/>
        <end position="53"/>
    </location>
</feature>
<evidence type="ECO:0000313" key="3">
    <source>
        <dbReference type="Proteomes" id="UP001372338"/>
    </source>
</evidence>
<name>A0AAN9FEE7_CROPI</name>
<feature type="compositionally biased region" description="Basic and acidic residues" evidence="1">
    <location>
        <begin position="78"/>
        <end position="91"/>
    </location>
</feature>
<proteinExistence type="predicted"/>
<protein>
    <submittedName>
        <fullName evidence="2">Uncharacterized protein</fullName>
    </submittedName>
</protein>
<gene>
    <name evidence="2" type="ORF">RIF29_16065</name>
</gene>
<keyword evidence="3" id="KW-1185">Reference proteome</keyword>
<reference evidence="2 3" key="1">
    <citation type="submission" date="2024-01" db="EMBL/GenBank/DDBJ databases">
        <title>The genomes of 5 underutilized Papilionoideae crops provide insights into root nodulation and disease resistanc.</title>
        <authorList>
            <person name="Yuan L."/>
        </authorList>
    </citation>
    <scope>NUCLEOTIDE SEQUENCE [LARGE SCALE GENOMIC DNA]</scope>
    <source>
        <strain evidence="2">ZHUSHIDOU_FW_LH</strain>
        <tissue evidence="2">Leaf</tissue>
    </source>
</reference>
<evidence type="ECO:0000313" key="2">
    <source>
        <dbReference type="EMBL" id="KAK7274962.1"/>
    </source>
</evidence>
<comment type="caution">
    <text evidence="2">The sequence shown here is derived from an EMBL/GenBank/DDBJ whole genome shotgun (WGS) entry which is preliminary data.</text>
</comment>
<dbReference type="EMBL" id="JAYWIO010000003">
    <property type="protein sequence ID" value="KAK7274962.1"/>
    <property type="molecule type" value="Genomic_DNA"/>
</dbReference>
<dbReference type="AlphaFoldDB" id="A0AAN9FEE7"/>